<organism evidence="1 2">
    <name type="scientific">Pyrenophora teres f. teres</name>
    <dbReference type="NCBI Taxonomy" id="97479"/>
    <lineage>
        <taxon>Eukaryota</taxon>
        <taxon>Fungi</taxon>
        <taxon>Dikarya</taxon>
        <taxon>Ascomycota</taxon>
        <taxon>Pezizomycotina</taxon>
        <taxon>Dothideomycetes</taxon>
        <taxon>Pleosporomycetidae</taxon>
        <taxon>Pleosporales</taxon>
        <taxon>Pleosporineae</taxon>
        <taxon>Pleosporaceae</taxon>
        <taxon>Pyrenophora</taxon>
    </lineage>
</organism>
<evidence type="ECO:0000313" key="2">
    <source>
        <dbReference type="Proteomes" id="UP000472372"/>
    </source>
</evidence>
<reference evidence="1" key="1">
    <citation type="submission" date="2021-02" db="EMBL/GenBank/DDBJ databases">
        <authorList>
            <person name="Syme A R."/>
            <person name="Syme A R."/>
            <person name="Moolhuijzen P."/>
        </authorList>
    </citation>
    <scope>NUCLEOTIDE SEQUENCE</scope>
    <source>
        <strain evidence="1">W1-1</strain>
    </source>
</reference>
<dbReference type="AlphaFoldDB" id="A0A6S6WBI7"/>
<proteinExistence type="predicted"/>
<accession>A0A6S6WBI7</accession>
<evidence type="ECO:0000313" key="1">
    <source>
        <dbReference type="EMBL" id="CAE7201178.1"/>
    </source>
</evidence>
<sequence length="377" mass="41801">MSGAKETPPNLFSILDLTEHFILAFSLAEIFVFSGVFAIILFSNKCAHKSFSKLLQAFRNIQRRQDDLAAEQSDTKNLLKDLGDFKNSRKQLQDQIDSTKVHLETVSLETRKLRIAGLKLQEKIGVYEMRLAKVFLKQPELVKDLKDTKNIPTVEHKPQSSSAMDQNSKVIKQMSVVDSEIATNQQSIVSAKSACEKNNDTFDIETNSLARKNAAPAEEDGQTVAKFDCIREDDNSKDKDSISRTVNSPSEYSWVSKLEHEKDYNACSVVKSKRLSHTEDIDNAKRSDDADVMTADFLVKKPREQCIGHLAETSLKISSGSVAESPISVPEKADATKGQTVPSRASPEPTQEGIIIEASGIKQQDKTGLMGSQHAVR</sequence>
<dbReference type="Proteomes" id="UP000472372">
    <property type="component" value="Chromosome 8"/>
</dbReference>
<protein>
    <submittedName>
        <fullName evidence="1">Uncharacterized protein</fullName>
    </submittedName>
</protein>
<gene>
    <name evidence="1" type="ORF">PTTW11_08796</name>
</gene>
<dbReference type="EMBL" id="HG992984">
    <property type="protein sequence ID" value="CAE7201178.1"/>
    <property type="molecule type" value="Genomic_DNA"/>
</dbReference>
<name>A0A6S6WBI7_9PLEO</name>